<reference evidence="9 10" key="1">
    <citation type="submission" date="2023-07" db="EMBL/GenBank/DDBJ databases">
        <title>Comparative genomics of wheat-associated soil bacteria to identify genetic determinants of phenazine resistance.</title>
        <authorList>
            <person name="Mouncey N."/>
        </authorList>
    </citation>
    <scope>NUCLEOTIDE SEQUENCE [LARGE SCALE GENOMIC DNA]</scope>
    <source>
        <strain evidence="9 10">W4I11</strain>
    </source>
</reference>
<dbReference type="InterPro" id="IPR038578">
    <property type="entry name" value="GT29-like_sf"/>
</dbReference>
<evidence type="ECO:0000313" key="10">
    <source>
        <dbReference type="Proteomes" id="UP001237780"/>
    </source>
</evidence>
<evidence type="ECO:0000256" key="1">
    <source>
        <dbReference type="ARBA" id="ARBA00004167"/>
    </source>
</evidence>
<accession>A0ABU0S9C8</accession>
<keyword evidence="6" id="KW-1133">Transmembrane helix</keyword>
<keyword evidence="4" id="KW-0808">Transferase</keyword>
<keyword evidence="7" id="KW-0472">Membrane</keyword>
<evidence type="ECO:0000256" key="8">
    <source>
        <dbReference type="ARBA" id="ARBA00023180"/>
    </source>
</evidence>
<keyword evidence="8" id="KW-0325">Glycoprotein</keyword>
<evidence type="ECO:0000256" key="4">
    <source>
        <dbReference type="ARBA" id="ARBA00022679"/>
    </source>
</evidence>
<protein>
    <recommendedName>
        <fullName evidence="11">Urease operon 23 kDa accessory protein</fullName>
    </recommendedName>
</protein>
<keyword evidence="3" id="KW-0328">Glycosyltransferase</keyword>
<dbReference type="RefSeq" id="WP_307280629.1">
    <property type="nucleotide sequence ID" value="NZ_JAUSZT010000003.1"/>
</dbReference>
<evidence type="ECO:0000256" key="2">
    <source>
        <dbReference type="ARBA" id="ARBA00004308"/>
    </source>
</evidence>
<comment type="subcellular location">
    <subcellularLocation>
        <location evidence="2">Endomembrane system</location>
    </subcellularLocation>
    <subcellularLocation>
        <location evidence="1">Membrane</location>
        <topology evidence="1">Single-pass membrane protein</topology>
    </subcellularLocation>
</comment>
<organism evidence="9 10">
    <name type="scientific">Phyllobacterium ifriqiyense</name>
    <dbReference type="NCBI Taxonomy" id="314238"/>
    <lineage>
        <taxon>Bacteria</taxon>
        <taxon>Pseudomonadati</taxon>
        <taxon>Pseudomonadota</taxon>
        <taxon>Alphaproteobacteria</taxon>
        <taxon>Hyphomicrobiales</taxon>
        <taxon>Phyllobacteriaceae</taxon>
        <taxon>Phyllobacterium</taxon>
    </lineage>
</organism>
<evidence type="ECO:0000256" key="5">
    <source>
        <dbReference type="ARBA" id="ARBA00022692"/>
    </source>
</evidence>
<keyword evidence="10" id="KW-1185">Reference proteome</keyword>
<gene>
    <name evidence="9" type="ORF">QFZ34_002253</name>
</gene>
<evidence type="ECO:0008006" key="11">
    <source>
        <dbReference type="Google" id="ProtNLM"/>
    </source>
</evidence>
<proteinExistence type="predicted"/>
<evidence type="ECO:0000256" key="6">
    <source>
        <dbReference type="ARBA" id="ARBA00022989"/>
    </source>
</evidence>
<dbReference type="EMBL" id="JAUSZT010000003">
    <property type="protein sequence ID" value="MDQ0997071.1"/>
    <property type="molecule type" value="Genomic_DNA"/>
</dbReference>
<dbReference type="Pfam" id="PF00777">
    <property type="entry name" value="Glyco_transf_29"/>
    <property type="match status" value="1"/>
</dbReference>
<comment type="caution">
    <text evidence="9">The sequence shown here is derived from an EMBL/GenBank/DDBJ whole genome shotgun (WGS) entry which is preliminary data.</text>
</comment>
<dbReference type="InterPro" id="IPR001675">
    <property type="entry name" value="Glyco_trans_29"/>
</dbReference>
<evidence type="ECO:0000256" key="3">
    <source>
        <dbReference type="ARBA" id="ARBA00022676"/>
    </source>
</evidence>
<dbReference type="Gene3D" id="3.90.1480.20">
    <property type="entry name" value="Glycosyl transferase family 29"/>
    <property type="match status" value="1"/>
</dbReference>
<dbReference type="Proteomes" id="UP001237780">
    <property type="component" value="Unassembled WGS sequence"/>
</dbReference>
<evidence type="ECO:0000256" key="7">
    <source>
        <dbReference type="ARBA" id="ARBA00023136"/>
    </source>
</evidence>
<name>A0ABU0S9C8_9HYPH</name>
<evidence type="ECO:0000313" key="9">
    <source>
        <dbReference type="EMBL" id="MDQ0997071.1"/>
    </source>
</evidence>
<keyword evidence="5" id="KW-0812">Transmembrane</keyword>
<sequence length="211" mass="24040">MTRSLSGLFKRIVIVGNGPVRPGVAHAIDSADIVIRFNEAVIIPELTGSKTDILFLMNSGKSMQARLETPSYWQEPFVRDAKEIILPYHPSIVRQYHPRPNLLSRLKGRKADWTAETLKKVQALGKKTTVLSAEFYYETCRILDISTSDFSKIFPSSGVLAIRYVIETLGTDSTRVEFCGFSWQGWKRHSWGNEQHWVDEQIQQGRIFPLV</sequence>